<feature type="domain" description="Glycosyltransferase subfamily 4-like N-terminal" evidence="1">
    <location>
        <begin position="245"/>
        <end position="372"/>
    </location>
</feature>
<dbReference type="Pfam" id="PF13489">
    <property type="entry name" value="Methyltransf_23"/>
    <property type="match status" value="1"/>
</dbReference>
<proteinExistence type="predicted"/>
<evidence type="ECO:0000259" key="1">
    <source>
        <dbReference type="Pfam" id="PF13439"/>
    </source>
</evidence>
<dbReference type="Gene3D" id="3.40.50.150">
    <property type="entry name" value="Vaccinia Virus protein VP39"/>
    <property type="match status" value="1"/>
</dbReference>
<accession>A0A0G1RX02</accession>
<dbReference type="CDD" id="cd02440">
    <property type="entry name" value="AdoMet_MTases"/>
    <property type="match status" value="1"/>
</dbReference>
<gene>
    <name evidence="2" type="ORF">UX85_C0002G0001</name>
</gene>
<dbReference type="Gene3D" id="3.40.50.2000">
    <property type="entry name" value="Glycogen Phosphorylase B"/>
    <property type="match status" value="1"/>
</dbReference>
<evidence type="ECO:0000313" key="2">
    <source>
        <dbReference type="EMBL" id="KKU61621.1"/>
    </source>
</evidence>
<dbReference type="PANTHER" id="PTHR43861">
    <property type="entry name" value="TRANS-ACONITATE 2-METHYLTRANSFERASE-RELATED"/>
    <property type="match status" value="1"/>
</dbReference>
<sequence>MRRDNVSLYDKFHKNSTIPRRIIGRNNFTYLNLLRTFDNELFKEGFKKIKGRTVLDIGSGTGAISLYLAKKGFNVVGIEISKKAVDISEKSARSFNLRNKTRFIRGDFNRGLKVNKKFDLVICSEILEHLKNEEVILFKIHKLIKKGGKIIITVPSYNAPLYRIGYAKDFDRRVGHLRRYTERSLKELTTRCGFKTKEIKKTEGILRNLLFLSQRLGFFIKFIRGPLTYLVSFLDWITLKIFGEFGGVEKHVEEVSARLAEKGHQITVVTLKHKRGLAEIASHRGIKIVRLPYSNSKWGIWLNLWRRRSLIQKADLVHCHDVFFWYLPFSFLYPKKPVFTTFHGWEGKFPVPAKNKLARKIWESLSSGNICVGDYLINHYGTKAGAVTY</sequence>
<dbReference type="Proteomes" id="UP000033860">
    <property type="component" value="Unassembled WGS sequence"/>
</dbReference>
<comment type="caution">
    <text evidence="2">The sequence shown here is derived from an EMBL/GenBank/DDBJ whole genome shotgun (WGS) entry which is preliminary data.</text>
</comment>
<protein>
    <submittedName>
        <fullName evidence="2">Glycosyltransferase, group 1 family protein</fullName>
    </submittedName>
</protein>
<dbReference type="InterPro" id="IPR029063">
    <property type="entry name" value="SAM-dependent_MTases_sf"/>
</dbReference>
<dbReference type="InterPro" id="IPR028098">
    <property type="entry name" value="Glyco_trans_4-like_N"/>
</dbReference>
<dbReference type="AlphaFoldDB" id="A0A0G1RX02"/>
<feature type="non-terminal residue" evidence="2">
    <location>
        <position position="389"/>
    </location>
</feature>
<reference evidence="2 3" key="1">
    <citation type="journal article" date="2015" name="Nature">
        <title>rRNA introns, odd ribosomes, and small enigmatic genomes across a large radiation of phyla.</title>
        <authorList>
            <person name="Brown C.T."/>
            <person name="Hug L.A."/>
            <person name="Thomas B.C."/>
            <person name="Sharon I."/>
            <person name="Castelle C.J."/>
            <person name="Singh A."/>
            <person name="Wilkins M.J."/>
            <person name="Williams K.H."/>
            <person name="Banfield J.F."/>
        </authorList>
    </citation>
    <scope>NUCLEOTIDE SEQUENCE [LARGE SCALE GENOMIC DNA]</scope>
</reference>
<dbReference type="SUPFAM" id="SSF53335">
    <property type="entry name" value="S-adenosyl-L-methionine-dependent methyltransferases"/>
    <property type="match status" value="1"/>
</dbReference>
<name>A0A0G1RX02_9BACT</name>
<dbReference type="Pfam" id="PF13439">
    <property type="entry name" value="Glyco_transf_4"/>
    <property type="match status" value="1"/>
</dbReference>
<organism evidence="2 3">
    <name type="scientific">Candidatus Beckwithbacteria bacterium GW2011_GWB1_47_15</name>
    <dbReference type="NCBI Taxonomy" id="1618371"/>
    <lineage>
        <taxon>Bacteria</taxon>
        <taxon>Candidatus Beckwithiibacteriota</taxon>
    </lineage>
</organism>
<evidence type="ECO:0000313" key="3">
    <source>
        <dbReference type="Proteomes" id="UP000033860"/>
    </source>
</evidence>
<dbReference type="SUPFAM" id="SSF53756">
    <property type="entry name" value="UDP-Glycosyltransferase/glycogen phosphorylase"/>
    <property type="match status" value="1"/>
</dbReference>
<dbReference type="EMBL" id="LCNT01000002">
    <property type="protein sequence ID" value="KKU61621.1"/>
    <property type="molecule type" value="Genomic_DNA"/>
</dbReference>
<dbReference type="GO" id="GO:0016740">
    <property type="term" value="F:transferase activity"/>
    <property type="evidence" value="ECO:0007669"/>
    <property type="project" value="UniProtKB-KW"/>
</dbReference>
<keyword evidence="2" id="KW-0808">Transferase</keyword>